<proteinExistence type="predicted"/>
<evidence type="ECO:0000256" key="5">
    <source>
        <dbReference type="ARBA" id="ARBA00022777"/>
    </source>
</evidence>
<dbReference type="SMART" id="SM00220">
    <property type="entry name" value="S_TKc"/>
    <property type="match status" value="1"/>
</dbReference>
<dbReference type="Pfam" id="PF00069">
    <property type="entry name" value="Pkinase"/>
    <property type="match status" value="1"/>
</dbReference>
<gene>
    <name evidence="11" type="ORF">CSOL1703_00012300</name>
</gene>
<keyword evidence="12" id="KW-1185">Reference proteome</keyword>
<name>A0A9N9YZ70_9HYPO</name>
<keyword evidence="5" id="KW-0418">Kinase</keyword>
<dbReference type="PROSITE" id="PS50011">
    <property type="entry name" value="PROTEIN_KINASE_DOM"/>
    <property type="match status" value="1"/>
</dbReference>
<dbReference type="GO" id="GO:0005524">
    <property type="term" value="F:ATP binding"/>
    <property type="evidence" value="ECO:0007669"/>
    <property type="project" value="UniProtKB-KW"/>
</dbReference>
<comment type="caution">
    <text evidence="11">The sequence shown here is derived from an EMBL/GenBank/DDBJ whole genome shotgun (WGS) entry which is preliminary data.</text>
</comment>
<comment type="catalytic activity">
    <reaction evidence="8">
        <text>L-seryl-[protein] + ATP = O-phospho-L-seryl-[protein] + ADP + H(+)</text>
        <dbReference type="Rhea" id="RHEA:17989"/>
        <dbReference type="Rhea" id="RHEA-COMP:9863"/>
        <dbReference type="Rhea" id="RHEA-COMP:11604"/>
        <dbReference type="ChEBI" id="CHEBI:15378"/>
        <dbReference type="ChEBI" id="CHEBI:29999"/>
        <dbReference type="ChEBI" id="CHEBI:30616"/>
        <dbReference type="ChEBI" id="CHEBI:83421"/>
        <dbReference type="ChEBI" id="CHEBI:456216"/>
        <dbReference type="EC" id="2.7.11.1"/>
    </reaction>
</comment>
<dbReference type="GO" id="GO:0005737">
    <property type="term" value="C:cytoplasm"/>
    <property type="evidence" value="ECO:0007669"/>
    <property type="project" value="TreeGrafter"/>
</dbReference>
<evidence type="ECO:0000256" key="4">
    <source>
        <dbReference type="ARBA" id="ARBA00022741"/>
    </source>
</evidence>
<dbReference type="InterPro" id="IPR011009">
    <property type="entry name" value="Kinase-like_dom_sf"/>
</dbReference>
<evidence type="ECO:0000259" key="10">
    <source>
        <dbReference type="PROSITE" id="PS50011"/>
    </source>
</evidence>
<dbReference type="GO" id="GO:0004674">
    <property type="term" value="F:protein serine/threonine kinase activity"/>
    <property type="evidence" value="ECO:0007669"/>
    <property type="project" value="UniProtKB-KW"/>
</dbReference>
<sequence length="541" mass="61368">MARNMSPRDFPNRVKASAQEIRDHENAKFATKVIEILNSTNFQEHIVPILDAGVDDYWLPIPRHTIMPPKLDFPPCQAFINHQWSVLEKSYELNASHVPLGTQAMSEQDGKRFPKSLTYKRYLGQGGAGIVVEVQVAGGKCYAVKRFSRRAEYLEAKGQLRSIKEEIEILKKINHTHCIKFMGSYGDVDDIGVVMDPVADCNLESFLSTFNHSEPNNRMMLANFFGCLASALMYLHYEVGIRHKDIKPQNILVKKDRVILTDFGISLDWSKQGHSTTQEEARRSPKYCAPEAARDQPRNRKSDIWSLGCVFLEMSSVLRRFSSSYVKMILEDRGRANFRDCPEGIRDAISAVRERGKSDNYDPLELQWIEQMLQLENEMRWNSKELQLAISQSRSNPPFCGICCNRPEPTWHDRFSTSRTHVRIGSPLVLPGAEARPATRRTEPAKLYDNNTKIWHTVKVTRDSSVSGAWISKRVVDLYRLQPFRTSQRGTLDMGGQQFVADTAVGVTFAPDTANETETADCWVTPASFDLLIGNTTNQSG</sequence>
<dbReference type="Proteomes" id="UP000775872">
    <property type="component" value="Unassembled WGS sequence"/>
</dbReference>
<evidence type="ECO:0000256" key="1">
    <source>
        <dbReference type="ARBA" id="ARBA00012513"/>
    </source>
</evidence>
<evidence type="ECO:0000256" key="9">
    <source>
        <dbReference type="SAM" id="MobiDB-lite"/>
    </source>
</evidence>
<dbReference type="SUPFAM" id="SSF56112">
    <property type="entry name" value="Protein kinase-like (PK-like)"/>
    <property type="match status" value="1"/>
</dbReference>
<dbReference type="AlphaFoldDB" id="A0A9N9YZ70"/>
<organism evidence="11 12">
    <name type="scientific">Clonostachys solani</name>
    <dbReference type="NCBI Taxonomy" id="160281"/>
    <lineage>
        <taxon>Eukaryota</taxon>
        <taxon>Fungi</taxon>
        <taxon>Dikarya</taxon>
        <taxon>Ascomycota</taxon>
        <taxon>Pezizomycotina</taxon>
        <taxon>Sordariomycetes</taxon>
        <taxon>Hypocreomycetidae</taxon>
        <taxon>Hypocreales</taxon>
        <taxon>Bionectriaceae</taxon>
        <taxon>Clonostachys</taxon>
    </lineage>
</organism>
<dbReference type="InterPro" id="IPR008271">
    <property type="entry name" value="Ser/Thr_kinase_AS"/>
</dbReference>
<comment type="catalytic activity">
    <reaction evidence="7">
        <text>L-threonyl-[protein] + ATP = O-phospho-L-threonyl-[protein] + ADP + H(+)</text>
        <dbReference type="Rhea" id="RHEA:46608"/>
        <dbReference type="Rhea" id="RHEA-COMP:11060"/>
        <dbReference type="Rhea" id="RHEA-COMP:11605"/>
        <dbReference type="ChEBI" id="CHEBI:15378"/>
        <dbReference type="ChEBI" id="CHEBI:30013"/>
        <dbReference type="ChEBI" id="CHEBI:30616"/>
        <dbReference type="ChEBI" id="CHEBI:61977"/>
        <dbReference type="ChEBI" id="CHEBI:456216"/>
        <dbReference type="EC" id="2.7.11.1"/>
    </reaction>
</comment>
<dbReference type="PROSITE" id="PS00108">
    <property type="entry name" value="PROTEIN_KINASE_ST"/>
    <property type="match status" value="1"/>
</dbReference>
<keyword evidence="2" id="KW-0723">Serine/threonine-protein kinase</keyword>
<keyword evidence="4" id="KW-0547">Nucleotide-binding</keyword>
<evidence type="ECO:0000256" key="8">
    <source>
        <dbReference type="ARBA" id="ARBA00048679"/>
    </source>
</evidence>
<evidence type="ECO:0000313" key="12">
    <source>
        <dbReference type="Proteomes" id="UP000775872"/>
    </source>
</evidence>
<feature type="domain" description="Protein kinase" evidence="10">
    <location>
        <begin position="117"/>
        <end position="399"/>
    </location>
</feature>
<keyword evidence="6" id="KW-0067">ATP-binding</keyword>
<keyword evidence="3" id="KW-0808">Transferase</keyword>
<evidence type="ECO:0000256" key="7">
    <source>
        <dbReference type="ARBA" id="ARBA00047899"/>
    </source>
</evidence>
<dbReference type="EMBL" id="CABFOC020000013">
    <property type="protein sequence ID" value="CAH0045672.1"/>
    <property type="molecule type" value="Genomic_DNA"/>
</dbReference>
<evidence type="ECO:0000256" key="2">
    <source>
        <dbReference type="ARBA" id="ARBA00022527"/>
    </source>
</evidence>
<dbReference type="OrthoDB" id="248923at2759"/>
<accession>A0A9N9YZ70</accession>
<dbReference type="PANTHER" id="PTHR24361">
    <property type="entry name" value="MITOGEN-ACTIVATED KINASE KINASE KINASE"/>
    <property type="match status" value="1"/>
</dbReference>
<evidence type="ECO:0000313" key="11">
    <source>
        <dbReference type="EMBL" id="CAH0045672.1"/>
    </source>
</evidence>
<feature type="region of interest" description="Disordered" evidence="9">
    <location>
        <begin position="274"/>
        <end position="295"/>
    </location>
</feature>
<dbReference type="Gene3D" id="3.30.200.20">
    <property type="entry name" value="Phosphorylase Kinase, domain 1"/>
    <property type="match status" value="1"/>
</dbReference>
<dbReference type="PANTHER" id="PTHR24361:SF433">
    <property type="entry name" value="PROTEIN KINASE DOMAIN-CONTAINING PROTEIN"/>
    <property type="match status" value="1"/>
</dbReference>
<protein>
    <recommendedName>
        <fullName evidence="1">non-specific serine/threonine protein kinase</fullName>
        <ecNumber evidence="1">2.7.11.1</ecNumber>
    </recommendedName>
</protein>
<dbReference type="Gene3D" id="1.10.510.10">
    <property type="entry name" value="Transferase(Phosphotransferase) domain 1"/>
    <property type="match status" value="1"/>
</dbReference>
<dbReference type="EC" id="2.7.11.1" evidence="1"/>
<dbReference type="InterPro" id="IPR053235">
    <property type="entry name" value="Ser_Thr_kinase"/>
</dbReference>
<evidence type="ECO:0000256" key="3">
    <source>
        <dbReference type="ARBA" id="ARBA00022679"/>
    </source>
</evidence>
<dbReference type="InterPro" id="IPR000719">
    <property type="entry name" value="Prot_kinase_dom"/>
</dbReference>
<evidence type="ECO:0000256" key="6">
    <source>
        <dbReference type="ARBA" id="ARBA00022840"/>
    </source>
</evidence>
<reference evidence="11" key="1">
    <citation type="submission" date="2021-10" db="EMBL/GenBank/DDBJ databases">
        <authorList>
            <person name="Piombo E."/>
        </authorList>
    </citation>
    <scope>NUCLEOTIDE SEQUENCE</scope>
</reference>
<dbReference type="CDD" id="cd00180">
    <property type="entry name" value="PKc"/>
    <property type="match status" value="1"/>
</dbReference>